<proteinExistence type="inferred from homology"/>
<dbReference type="InterPro" id="IPR051911">
    <property type="entry name" value="SDR_oxidoreductase"/>
</dbReference>
<accession>A0AAD9I7I7</accession>
<dbReference type="Proteomes" id="UP001217918">
    <property type="component" value="Unassembled WGS sequence"/>
</dbReference>
<dbReference type="InterPro" id="IPR036291">
    <property type="entry name" value="NAD(P)-bd_dom_sf"/>
</dbReference>
<dbReference type="AlphaFoldDB" id="A0AAD9I7I7"/>
<protein>
    <recommendedName>
        <fullName evidence="6">Retinol dehydrogenase 8</fullName>
    </recommendedName>
</protein>
<dbReference type="Pfam" id="PF00106">
    <property type="entry name" value="adh_short"/>
    <property type="match status" value="1"/>
</dbReference>
<gene>
    <name evidence="4" type="ORF">P8C59_006102</name>
</gene>
<keyword evidence="2" id="KW-0560">Oxidoreductase</keyword>
<dbReference type="SUPFAM" id="SSF51735">
    <property type="entry name" value="NAD(P)-binding Rossmann-fold domains"/>
    <property type="match status" value="1"/>
</dbReference>
<comment type="caution">
    <text evidence="4">The sequence shown here is derived from an EMBL/GenBank/DDBJ whole genome shotgun (WGS) entry which is preliminary data.</text>
</comment>
<evidence type="ECO:0000256" key="1">
    <source>
        <dbReference type="ARBA" id="ARBA00006484"/>
    </source>
</evidence>
<evidence type="ECO:0000256" key="3">
    <source>
        <dbReference type="SAM" id="MobiDB-lite"/>
    </source>
</evidence>
<comment type="similarity">
    <text evidence="1">Belongs to the short-chain dehydrogenases/reductases (SDR) family.</text>
</comment>
<dbReference type="EMBL" id="JAQQPM010000005">
    <property type="protein sequence ID" value="KAK2071697.1"/>
    <property type="molecule type" value="Genomic_DNA"/>
</dbReference>
<dbReference type="PANTHER" id="PTHR43976:SF16">
    <property type="entry name" value="SHORT-CHAIN DEHYDROGENASE_REDUCTASE FAMILY PROTEIN"/>
    <property type="match status" value="1"/>
</dbReference>
<dbReference type="InterPro" id="IPR002347">
    <property type="entry name" value="SDR_fam"/>
</dbReference>
<evidence type="ECO:0000256" key="2">
    <source>
        <dbReference type="ARBA" id="ARBA00023002"/>
    </source>
</evidence>
<organism evidence="4 5">
    <name type="scientific">Phyllachora maydis</name>
    <dbReference type="NCBI Taxonomy" id="1825666"/>
    <lineage>
        <taxon>Eukaryota</taxon>
        <taxon>Fungi</taxon>
        <taxon>Dikarya</taxon>
        <taxon>Ascomycota</taxon>
        <taxon>Pezizomycotina</taxon>
        <taxon>Sordariomycetes</taxon>
        <taxon>Sordariomycetidae</taxon>
        <taxon>Phyllachorales</taxon>
        <taxon>Phyllachoraceae</taxon>
        <taxon>Phyllachora</taxon>
    </lineage>
</organism>
<feature type="region of interest" description="Disordered" evidence="3">
    <location>
        <begin position="19"/>
        <end position="66"/>
    </location>
</feature>
<evidence type="ECO:0000313" key="5">
    <source>
        <dbReference type="Proteomes" id="UP001217918"/>
    </source>
</evidence>
<evidence type="ECO:0008006" key="6">
    <source>
        <dbReference type="Google" id="ProtNLM"/>
    </source>
</evidence>
<keyword evidence="5" id="KW-1185">Reference proteome</keyword>
<evidence type="ECO:0000313" key="4">
    <source>
        <dbReference type="EMBL" id="KAK2071697.1"/>
    </source>
</evidence>
<name>A0AAD9I7I7_9PEZI</name>
<dbReference type="Gene3D" id="3.40.50.720">
    <property type="entry name" value="NAD(P)-binding Rossmann-like Domain"/>
    <property type="match status" value="1"/>
</dbReference>
<feature type="compositionally biased region" description="Low complexity" evidence="3">
    <location>
        <begin position="35"/>
        <end position="44"/>
    </location>
</feature>
<sequence>MQGRIHLDLLPQAAASSRSTPLDGAIVVPPPHRPSAGASEAEASMGKPSAAEAGPSRHSHAVPAASFPTHNSPRTWFLTSSLSPLSVRLTRLLLAHGDYVVACLPPGEIDHDERSAEFRALIGECKSSRKDREGWKDRIRGIRCDGRVMGQCGAAVAEAVHVFGRIDILLCCRSEAVVGTAEELSTTPATQNLVRDQFETIFFSQVNFIKAALPQLRAQHTGHIMVLTSIGGHIGTPGMSMYTAATWALEGFCDSLAYEIAPFNIKVTIVQPPKEIQSLTNRIIFAPPLPGYEHGEASPAPSIRDMLAGVLAAHPDTALDPDGEGEIQARYPRLPPAAADRLVMETVHALTAIGGHENPPARHIVGFEGSVAVREKLKTVTEEMEDFVEASLAVDIFDSELKAEAKARQPMELDPPADAPAG</sequence>
<dbReference type="GO" id="GO:0016491">
    <property type="term" value="F:oxidoreductase activity"/>
    <property type="evidence" value="ECO:0007669"/>
    <property type="project" value="UniProtKB-KW"/>
</dbReference>
<dbReference type="PANTHER" id="PTHR43976">
    <property type="entry name" value="SHORT CHAIN DEHYDROGENASE"/>
    <property type="match status" value="1"/>
</dbReference>
<reference evidence="4" key="1">
    <citation type="journal article" date="2023" name="Mol. Plant Microbe Interact.">
        <title>Elucidating the Obligate Nature and Biological Capacity of an Invasive Fungal Corn Pathogen.</title>
        <authorList>
            <person name="MacCready J.S."/>
            <person name="Roggenkamp E.M."/>
            <person name="Gdanetz K."/>
            <person name="Chilvers M.I."/>
        </authorList>
    </citation>
    <scope>NUCLEOTIDE SEQUENCE</scope>
    <source>
        <strain evidence="4">PM02</strain>
    </source>
</reference>